<dbReference type="SUPFAM" id="SSF55729">
    <property type="entry name" value="Acyl-CoA N-acyltransferases (Nat)"/>
    <property type="match status" value="1"/>
</dbReference>
<proteinExistence type="predicted"/>
<dbReference type="InterPro" id="IPR050769">
    <property type="entry name" value="NAT_camello-type"/>
</dbReference>
<evidence type="ECO:0000259" key="2">
    <source>
        <dbReference type="PROSITE" id="PS51186"/>
    </source>
</evidence>
<dbReference type="PANTHER" id="PTHR13947:SF37">
    <property type="entry name" value="LD18367P"/>
    <property type="match status" value="1"/>
</dbReference>
<dbReference type="InterPro" id="IPR016181">
    <property type="entry name" value="Acyl_CoA_acyltransferase"/>
</dbReference>
<dbReference type="EMBL" id="CP011114">
    <property type="protein sequence ID" value="AKG37772.1"/>
    <property type="molecule type" value="Genomic_DNA"/>
</dbReference>
<protein>
    <recommendedName>
        <fullName evidence="2">N-acetyltransferase domain-containing protein</fullName>
    </recommendedName>
</protein>
<name>A0A0F7FG86_PAEDU</name>
<dbReference type="CDD" id="cd04301">
    <property type="entry name" value="NAT_SF"/>
    <property type="match status" value="1"/>
</dbReference>
<keyword evidence="1" id="KW-0808">Transferase</keyword>
<organism evidence="3 4">
    <name type="scientific">Paenibacillus durus ATCC 35681</name>
    <dbReference type="NCBI Taxonomy" id="1333534"/>
    <lineage>
        <taxon>Bacteria</taxon>
        <taxon>Bacillati</taxon>
        <taxon>Bacillota</taxon>
        <taxon>Bacilli</taxon>
        <taxon>Bacillales</taxon>
        <taxon>Paenibacillaceae</taxon>
        <taxon>Paenibacillus</taxon>
    </lineage>
</organism>
<dbReference type="PROSITE" id="PS51186">
    <property type="entry name" value="GNAT"/>
    <property type="match status" value="1"/>
</dbReference>
<dbReference type="PANTHER" id="PTHR13947">
    <property type="entry name" value="GNAT FAMILY N-ACETYLTRANSFERASE"/>
    <property type="match status" value="1"/>
</dbReference>
<dbReference type="InterPro" id="IPR000182">
    <property type="entry name" value="GNAT_dom"/>
</dbReference>
<evidence type="ECO:0000313" key="3">
    <source>
        <dbReference type="EMBL" id="AKG37772.1"/>
    </source>
</evidence>
<accession>A0A0F7FG86</accession>
<gene>
    <name evidence="3" type="ORF">VK70_14290</name>
</gene>
<dbReference type="GO" id="GO:0008080">
    <property type="term" value="F:N-acetyltransferase activity"/>
    <property type="evidence" value="ECO:0007669"/>
    <property type="project" value="InterPro"/>
</dbReference>
<dbReference type="AlphaFoldDB" id="A0A0F7FG86"/>
<dbReference type="HOGENOM" id="CLU_108859_2_1_9"/>
<dbReference type="Proteomes" id="UP000034189">
    <property type="component" value="Chromosome"/>
</dbReference>
<dbReference type="OrthoDB" id="162775at2"/>
<feature type="domain" description="N-acetyltransferase" evidence="2">
    <location>
        <begin position="10"/>
        <end position="150"/>
    </location>
</feature>
<dbReference type="PATRIC" id="fig|1333534.5.peg.3146"/>
<sequence length="178" mass="20079">MGELAPERDFYIRLLDSDETPPYELLLLADPSREMVDRYLKQGTCYIAVLPEEALPQKPVGVFVLLLRDAETVEIMNIAVREDAQDKGIGTRLLQAAIEIAKAPGARNIEIGTGNSSLQQLALYQKCGFRIIGVDRDFFIRNYTEAIYENGIQCRDMIRLRYEVGEKALTRHSGDSIL</sequence>
<evidence type="ECO:0000256" key="1">
    <source>
        <dbReference type="ARBA" id="ARBA00022679"/>
    </source>
</evidence>
<evidence type="ECO:0000313" key="4">
    <source>
        <dbReference type="Proteomes" id="UP000034189"/>
    </source>
</evidence>
<dbReference type="Gene3D" id="3.40.630.30">
    <property type="match status" value="1"/>
</dbReference>
<reference evidence="3 4" key="1">
    <citation type="submission" date="2015-03" db="EMBL/GenBank/DDBJ databases">
        <authorList>
            <person name="Abdul Halim M."/>
        </authorList>
    </citation>
    <scope>NUCLEOTIDE SEQUENCE [LARGE SCALE GENOMIC DNA]</scope>
    <source>
        <strain evidence="3 4">ATCC 35681</strain>
    </source>
</reference>
<reference evidence="3 4" key="2">
    <citation type="journal article" date="2016" name="Genome Announc.">
        <title>Genome Sequence of a Gram-Positive Diazotroph, Paenibacillus durus Type Strain ATCC 35681.</title>
        <authorList>
            <person name="Halim M.A."/>
            <person name="Rahman A.Y."/>
            <person name="Sim K.S."/>
            <person name="Yam H.C."/>
            <person name="Rahim A.A."/>
            <person name="Ghazali A.H."/>
            <person name="Najimudin N."/>
        </authorList>
    </citation>
    <scope>NUCLEOTIDE SEQUENCE [LARGE SCALE GENOMIC DNA]</scope>
    <source>
        <strain evidence="3 4">ATCC 35681</strain>
    </source>
</reference>
<dbReference type="Pfam" id="PF00583">
    <property type="entry name" value="Acetyltransf_1"/>
    <property type="match status" value="1"/>
</dbReference>